<proteinExistence type="predicted"/>
<gene>
    <name evidence="1" type="ORF">CVO96_07785</name>
</gene>
<comment type="caution">
    <text evidence="1">The sequence shown here is derived from an EMBL/GenBank/DDBJ whole genome shotgun (WGS) entry which is preliminary data.</text>
</comment>
<organism evidence="1 2">
    <name type="scientific">Deinococcus koreensis</name>
    <dbReference type="NCBI Taxonomy" id="2054903"/>
    <lineage>
        <taxon>Bacteria</taxon>
        <taxon>Thermotogati</taxon>
        <taxon>Deinococcota</taxon>
        <taxon>Deinococci</taxon>
        <taxon>Deinococcales</taxon>
        <taxon>Deinococcaceae</taxon>
        <taxon>Deinococcus</taxon>
    </lineage>
</organism>
<reference evidence="1 2" key="1">
    <citation type="submission" date="2018-01" db="EMBL/GenBank/DDBJ databases">
        <title>Deinococcus koreensis sp. nov., a radiation-resistant bacterium isolated from river water.</title>
        <authorList>
            <person name="Choi A."/>
        </authorList>
    </citation>
    <scope>NUCLEOTIDE SEQUENCE [LARGE SCALE GENOMIC DNA]</scope>
    <source>
        <strain evidence="1 2">SJW1-2</strain>
    </source>
</reference>
<keyword evidence="2" id="KW-1185">Reference proteome</keyword>
<dbReference type="RefSeq" id="WP_103311743.1">
    <property type="nucleotide sequence ID" value="NZ_PPPD01000001.1"/>
</dbReference>
<evidence type="ECO:0000313" key="1">
    <source>
        <dbReference type="EMBL" id="PNY81300.1"/>
    </source>
</evidence>
<protein>
    <submittedName>
        <fullName evidence="1">Uncharacterized protein</fullName>
    </submittedName>
</protein>
<dbReference type="Proteomes" id="UP000236379">
    <property type="component" value="Unassembled WGS sequence"/>
</dbReference>
<dbReference type="AlphaFoldDB" id="A0A2K3UXN2"/>
<dbReference type="OrthoDB" id="214814at2"/>
<dbReference type="EMBL" id="PPPD01000001">
    <property type="protein sequence ID" value="PNY81300.1"/>
    <property type="molecule type" value="Genomic_DNA"/>
</dbReference>
<sequence length="134" mass="15173">MSYTVNVLDETTARPRPVAAVSLEFETETITVRELIRRRVYDEVTAYNAGAQERFRGLVVPQGMERELNSPVLPRPRRIDWEQQSARALEAFVRRGIIILVGERQVESLDEPVTLRSGQPLDVTFIKLVPLVGG</sequence>
<accession>A0A2K3UXN2</accession>
<name>A0A2K3UXN2_9DEIO</name>
<evidence type="ECO:0000313" key="2">
    <source>
        <dbReference type="Proteomes" id="UP000236379"/>
    </source>
</evidence>